<feature type="transmembrane region" description="Helical" evidence="6">
    <location>
        <begin position="404"/>
        <end position="421"/>
    </location>
</feature>
<gene>
    <name evidence="8" type="primary">ccsA_2</name>
    <name evidence="8" type="ORF">GALL_142600</name>
</gene>
<keyword evidence="3" id="KW-0201">Cytochrome c-type biogenesis</keyword>
<feature type="transmembrane region" description="Helical" evidence="6">
    <location>
        <begin position="317"/>
        <end position="337"/>
    </location>
</feature>
<keyword evidence="2 6" id="KW-0812">Transmembrane</keyword>
<accession>A0A1J5SUC3</accession>
<dbReference type="GO" id="GO:0005886">
    <property type="term" value="C:plasma membrane"/>
    <property type="evidence" value="ECO:0007669"/>
    <property type="project" value="TreeGrafter"/>
</dbReference>
<feature type="domain" description="Cytochrome c assembly protein" evidence="7">
    <location>
        <begin position="373"/>
        <end position="575"/>
    </location>
</feature>
<dbReference type="GO" id="GO:0020037">
    <property type="term" value="F:heme binding"/>
    <property type="evidence" value="ECO:0007669"/>
    <property type="project" value="InterPro"/>
</dbReference>
<protein>
    <submittedName>
        <fullName evidence="8">Cytochrome c biogenesis protein CcsA</fullName>
    </submittedName>
</protein>
<organism evidence="8">
    <name type="scientific">mine drainage metagenome</name>
    <dbReference type="NCBI Taxonomy" id="410659"/>
    <lineage>
        <taxon>unclassified sequences</taxon>
        <taxon>metagenomes</taxon>
        <taxon>ecological metagenomes</taxon>
    </lineage>
</organism>
<feature type="transmembrane region" description="Helical" evidence="6">
    <location>
        <begin position="486"/>
        <end position="508"/>
    </location>
</feature>
<dbReference type="PANTHER" id="PTHR30071:SF1">
    <property type="entry name" value="CYTOCHROME B_B6 PROTEIN-RELATED"/>
    <property type="match status" value="1"/>
</dbReference>
<evidence type="ECO:0000256" key="1">
    <source>
        <dbReference type="ARBA" id="ARBA00004141"/>
    </source>
</evidence>
<proteinExistence type="predicted"/>
<comment type="caution">
    <text evidence="8">The sequence shown here is derived from an EMBL/GenBank/DDBJ whole genome shotgun (WGS) entry which is preliminary data.</text>
</comment>
<dbReference type="AlphaFoldDB" id="A0A1J5SUC3"/>
<keyword evidence="5 6" id="KW-0472">Membrane</keyword>
<evidence type="ECO:0000256" key="3">
    <source>
        <dbReference type="ARBA" id="ARBA00022748"/>
    </source>
</evidence>
<dbReference type="InterPro" id="IPR045062">
    <property type="entry name" value="Cyt_c_biogenesis_CcsA/CcmC"/>
</dbReference>
<evidence type="ECO:0000256" key="4">
    <source>
        <dbReference type="ARBA" id="ARBA00022989"/>
    </source>
</evidence>
<feature type="transmembrane region" description="Helical" evidence="6">
    <location>
        <begin position="441"/>
        <end position="466"/>
    </location>
</feature>
<feature type="transmembrane region" description="Helical" evidence="6">
    <location>
        <begin position="349"/>
        <end position="366"/>
    </location>
</feature>
<sequence length="614" mass="68412">MRRILPFAIVGLFCAWVLSTLLPPHNKTDFDLVGFGKLPVLVDGRVKPIDSVARNSLLMIQGHQSVKGTDGKALSPEAWILDMLVRPKVADAIQVFEIVNPDVLTILHLQPKDGRGEKYFSFDQLRPHVDEVERQAQMASQTDSNQRDAFQRAVLQLHQNLALYQRLRFSLQTPDTKDLLADLKHFQEIIVPGVAAVRAKEANKPYDEKIYKEVLDYANRFSFIADNAGILMIPPAKGEKQDDWRNVGKALDETFSTGEVNPNVLAYAGLAYSWTQDRPTDFNEIVRLYHQQLAKTLPNDVLKCSVESRFNSAEPFASAYTLYVIGFLLAIISWIAAPEVLGRTSFGTMVLAFIVSTVGIFLRMWLEGRPPVTNLYSSALFVGWVAVALCIVLEYFYRNAVASVAGGFVGFCTLVIAQHLALGGDTMEMMRAVLDSNFWLATHVVTVTIGYGATFLAGFLALIYVVRGVFTKSLDQSTADSLQRMVYGIVCFATLFSLIGTILGGIWADQSWGRFWGWDPKENGALIIVLWNAVILHARWGGMVRQRGLMALAIFGNIVTSWSWFGTNMLGVGLHSYGFMAAAFYWLIAFVLSQLAFIAIATLPVDRWRSKLRA</sequence>
<dbReference type="InterPro" id="IPR002541">
    <property type="entry name" value="Cyt_c_assembly"/>
</dbReference>
<feature type="transmembrane region" description="Helical" evidence="6">
    <location>
        <begin position="548"/>
        <end position="565"/>
    </location>
</feature>
<keyword evidence="4 6" id="KW-1133">Transmembrane helix</keyword>
<name>A0A1J5SUC3_9ZZZZ</name>
<evidence type="ECO:0000256" key="5">
    <source>
        <dbReference type="ARBA" id="ARBA00023136"/>
    </source>
</evidence>
<evidence type="ECO:0000313" key="8">
    <source>
        <dbReference type="EMBL" id="OIR03638.1"/>
    </source>
</evidence>
<dbReference type="GO" id="GO:0017004">
    <property type="term" value="P:cytochrome complex assembly"/>
    <property type="evidence" value="ECO:0007669"/>
    <property type="project" value="UniProtKB-KW"/>
</dbReference>
<evidence type="ECO:0000256" key="6">
    <source>
        <dbReference type="SAM" id="Phobius"/>
    </source>
</evidence>
<comment type="subcellular location">
    <subcellularLocation>
        <location evidence="1">Membrane</location>
        <topology evidence="1">Multi-pass membrane protein</topology>
    </subcellularLocation>
</comment>
<evidence type="ECO:0000256" key="2">
    <source>
        <dbReference type="ARBA" id="ARBA00022692"/>
    </source>
</evidence>
<dbReference type="Pfam" id="PF01578">
    <property type="entry name" value="Cytochrom_C_asm"/>
    <property type="match status" value="1"/>
</dbReference>
<reference evidence="8" key="1">
    <citation type="submission" date="2016-10" db="EMBL/GenBank/DDBJ databases">
        <title>Sequence of Gallionella enrichment culture.</title>
        <authorList>
            <person name="Poehlein A."/>
            <person name="Muehling M."/>
            <person name="Daniel R."/>
        </authorList>
    </citation>
    <scope>NUCLEOTIDE SEQUENCE</scope>
</reference>
<evidence type="ECO:0000259" key="7">
    <source>
        <dbReference type="Pfam" id="PF01578"/>
    </source>
</evidence>
<dbReference type="EMBL" id="MLJW01000064">
    <property type="protein sequence ID" value="OIR03638.1"/>
    <property type="molecule type" value="Genomic_DNA"/>
</dbReference>
<dbReference type="PANTHER" id="PTHR30071">
    <property type="entry name" value="HEME EXPORTER PROTEIN C"/>
    <property type="match status" value="1"/>
</dbReference>
<feature type="transmembrane region" description="Helical" evidence="6">
    <location>
        <begin position="523"/>
        <end position="541"/>
    </location>
</feature>
<feature type="transmembrane region" description="Helical" evidence="6">
    <location>
        <begin position="378"/>
        <end position="397"/>
    </location>
</feature>
<feature type="transmembrane region" description="Helical" evidence="6">
    <location>
        <begin position="577"/>
        <end position="603"/>
    </location>
</feature>